<feature type="transmembrane region" description="Helical" evidence="1">
    <location>
        <begin position="202"/>
        <end position="222"/>
    </location>
</feature>
<proteinExistence type="predicted"/>
<evidence type="ECO:0000313" key="4">
    <source>
        <dbReference type="Proteomes" id="UP001596035"/>
    </source>
</evidence>
<protein>
    <submittedName>
        <fullName evidence="3">PH domain-containing protein</fullName>
    </submittedName>
</protein>
<dbReference type="EMBL" id="JBHSKN010000031">
    <property type="protein sequence ID" value="MFC5244404.1"/>
    <property type="molecule type" value="Genomic_DNA"/>
</dbReference>
<feature type="domain" description="Low molecular weight protein antigen 6 PH" evidence="2">
    <location>
        <begin position="68"/>
        <end position="121"/>
    </location>
</feature>
<dbReference type="RefSeq" id="WP_344563725.1">
    <property type="nucleotide sequence ID" value="NZ_BAAATG010000029.1"/>
</dbReference>
<dbReference type="Proteomes" id="UP001596035">
    <property type="component" value="Unassembled WGS sequence"/>
</dbReference>
<keyword evidence="1" id="KW-1133">Transmembrane helix</keyword>
<evidence type="ECO:0000256" key="1">
    <source>
        <dbReference type="SAM" id="Phobius"/>
    </source>
</evidence>
<comment type="caution">
    <text evidence="3">The sequence shown here is derived from an EMBL/GenBank/DDBJ whole genome shotgun (WGS) entry which is preliminary data.</text>
</comment>
<accession>A0ABW0E3F8</accession>
<evidence type="ECO:0000259" key="2">
    <source>
        <dbReference type="Pfam" id="PF10756"/>
    </source>
</evidence>
<keyword evidence="4" id="KW-1185">Reference proteome</keyword>
<evidence type="ECO:0000313" key="3">
    <source>
        <dbReference type="EMBL" id="MFC5244404.1"/>
    </source>
</evidence>
<name>A0ABW0E3F8_9ACTN</name>
<reference evidence="4" key="1">
    <citation type="journal article" date="2019" name="Int. J. Syst. Evol. Microbiol.">
        <title>The Global Catalogue of Microorganisms (GCM) 10K type strain sequencing project: providing services to taxonomists for standard genome sequencing and annotation.</title>
        <authorList>
            <consortium name="The Broad Institute Genomics Platform"/>
            <consortium name="The Broad Institute Genome Sequencing Center for Infectious Disease"/>
            <person name="Wu L."/>
            <person name="Ma J."/>
        </authorList>
    </citation>
    <scope>NUCLEOTIDE SEQUENCE [LARGE SCALE GENOMIC DNA]</scope>
    <source>
        <strain evidence="4">CGMCC 4.7131</strain>
    </source>
</reference>
<keyword evidence="1" id="KW-0812">Transmembrane</keyword>
<feature type="transmembrane region" description="Helical" evidence="1">
    <location>
        <begin position="46"/>
        <end position="67"/>
    </location>
</feature>
<sequence length="233" mass="25095">MSSGGGSGVLRTYRLGPAQLGLVTLVLGLPGIPLAGTIVPEDDLPVMFKAGMLVLMSTVYLAIVWFWRAATVVHEDHIAVRQLFRTRRTAWSDVLGIEVDDHPGSSRTLMLDGEGRMFALPGGVGARPDAVRAIRDVWERSRGEGWEAPSEAFVLAARERASARSSAMVLAVFLTVGSFLVLLLGGFVLGDVLDWDGEGVPPLFQGIGFVPVVVFPAVYLLAVRRLRGREDDA</sequence>
<dbReference type="Pfam" id="PF10756">
    <property type="entry name" value="bPH_6"/>
    <property type="match status" value="1"/>
</dbReference>
<gene>
    <name evidence="3" type="ORF">ACFPWV_31595</name>
</gene>
<feature type="transmembrane region" description="Helical" evidence="1">
    <location>
        <begin position="20"/>
        <end position="40"/>
    </location>
</feature>
<keyword evidence="1" id="KW-0472">Membrane</keyword>
<dbReference type="InterPro" id="IPR019692">
    <property type="entry name" value="CFP-6_PH"/>
</dbReference>
<organism evidence="3 4">
    <name type="scientific">Streptomyces atrovirens</name>
    <dbReference type="NCBI Taxonomy" id="285556"/>
    <lineage>
        <taxon>Bacteria</taxon>
        <taxon>Bacillati</taxon>
        <taxon>Actinomycetota</taxon>
        <taxon>Actinomycetes</taxon>
        <taxon>Kitasatosporales</taxon>
        <taxon>Streptomycetaceae</taxon>
        <taxon>Streptomyces</taxon>
    </lineage>
</organism>
<feature type="transmembrane region" description="Helical" evidence="1">
    <location>
        <begin position="167"/>
        <end position="190"/>
    </location>
</feature>